<name>A0ABZ2Z5Q7_9BACT</name>
<dbReference type="CDD" id="cd06171">
    <property type="entry name" value="Sigma70_r4"/>
    <property type="match status" value="1"/>
</dbReference>
<dbReference type="PANTHER" id="PTHR43133:SF46">
    <property type="entry name" value="RNA POLYMERASE SIGMA-70 FACTOR ECF SUBFAMILY"/>
    <property type="match status" value="1"/>
</dbReference>
<evidence type="ECO:0000256" key="1">
    <source>
        <dbReference type="ARBA" id="ARBA00010641"/>
    </source>
</evidence>
<dbReference type="PANTHER" id="PTHR43133">
    <property type="entry name" value="RNA POLYMERASE ECF-TYPE SIGMA FACTO"/>
    <property type="match status" value="1"/>
</dbReference>
<evidence type="ECO:0000313" key="8">
    <source>
        <dbReference type="Proteomes" id="UP001449657"/>
    </source>
</evidence>
<evidence type="ECO:0000256" key="4">
    <source>
        <dbReference type="ARBA" id="ARBA00023163"/>
    </source>
</evidence>
<reference evidence="7 8" key="1">
    <citation type="submission" date="2024-03" db="EMBL/GenBank/DDBJ databases">
        <title>Chitinophaga caseinilytica sp. nov., a casein hydrolysing bacterium isolated from forest soil.</title>
        <authorList>
            <person name="Lee D.S."/>
            <person name="Han D.M."/>
            <person name="Baek J.H."/>
            <person name="Choi D.G."/>
            <person name="Jeon J.H."/>
            <person name="Jeon C.O."/>
        </authorList>
    </citation>
    <scope>NUCLEOTIDE SEQUENCE [LARGE SCALE GENOMIC DNA]</scope>
    <source>
        <strain evidence="7 8">KACC 19118</strain>
    </source>
</reference>
<dbReference type="Gene3D" id="1.10.1740.10">
    <property type="match status" value="1"/>
</dbReference>
<dbReference type="NCBIfam" id="TIGR02937">
    <property type="entry name" value="sigma70-ECF"/>
    <property type="match status" value="1"/>
</dbReference>
<comment type="similarity">
    <text evidence="1">Belongs to the sigma-70 factor family. ECF subfamily.</text>
</comment>
<gene>
    <name evidence="7" type="ORF">WJU22_05200</name>
</gene>
<evidence type="ECO:0000259" key="5">
    <source>
        <dbReference type="Pfam" id="PF04542"/>
    </source>
</evidence>
<evidence type="ECO:0000259" key="6">
    <source>
        <dbReference type="Pfam" id="PF08281"/>
    </source>
</evidence>
<protein>
    <submittedName>
        <fullName evidence="7">RNA polymerase sigma-70 factor</fullName>
    </submittedName>
</protein>
<dbReference type="InterPro" id="IPR013324">
    <property type="entry name" value="RNA_pol_sigma_r3/r4-like"/>
</dbReference>
<dbReference type="Pfam" id="PF08281">
    <property type="entry name" value="Sigma70_r4_2"/>
    <property type="match status" value="1"/>
</dbReference>
<proteinExistence type="inferred from homology"/>
<evidence type="ECO:0000313" key="7">
    <source>
        <dbReference type="EMBL" id="WZN47571.1"/>
    </source>
</evidence>
<feature type="domain" description="RNA polymerase sigma factor 70 region 4 type 2" evidence="6">
    <location>
        <begin position="126"/>
        <end position="176"/>
    </location>
</feature>
<dbReference type="InterPro" id="IPR014327">
    <property type="entry name" value="RNA_pol_sigma70_bacteroid"/>
</dbReference>
<dbReference type="InterPro" id="IPR007627">
    <property type="entry name" value="RNA_pol_sigma70_r2"/>
</dbReference>
<dbReference type="EMBL" id="CP150096">
    <property type="protein sequence ID" value="WZN47571.1"/>
    <property type="molecule type" value="Genomic_DNA"/>
</dbReference>
<accession>A0ABZ2Z5Q7</accession>
<keyword evidence="8" id="KW-1185">Reference proteome</keyword>
<keyword evidence="4" id="KW-0804">Transcription</keyword>
<dbReference type="Proteomes" id="UP001449657">
    <property type="component" value="Chromosome"/>
</dbReference>
<dbReference type="InterPro" id="IPR014284">
    <property type="entry name" value="RNA_pol_sigma-70_dom"/>
</dbReference>
<feature type="domain" description="RNA polymerase sigma-70 region 2" evidence="5">
    <location>
        <begin position="29"/>
        <end position="94"/>
    </location>
</feature>
<evidence type="ECO:0000256" key="2">
    <source>
        <dbReference type="ARBA" id="ARBA00023015"/>
    </source>
</evidence>
<dbReference type="InterPro" id="IPR013325">
    <property type="entry name" value="RNA_pol_sigma_r2"/>
</dbReference>
<dbReference type="Gene3D" id="1.10.10.10">
    <property type="entry name" value="Winged helix-like DNA-binding domain superfamily/Winged helix DNA-binding domain"/>
    <property type="match status" value="1"/>
</dbReference>
<evidence type="ECO:0000256" key="3">
    <source>
        <dbReference type="ARBA" id="ARBA00023082"/>
    </source>
</evidence>
<sequence>MDNNMLWINQDLELLRQVAEGDEHAFTTLYHRYEAHILQVANLYVKDRDAAREIVQDVFRKLWENRDKLAEVRDMRNYLFIIARNLIFNQFKKSAQETAAQKELLYNADLSTGGADFRVLNRDCERILHTAINSLPPQRKRIYQLAREKGMSYEEIAHELRISRFTVKNHMAQALQSIRLYLLQHLHTLAAAIGLLMGW</sequence>
<dbReference type="InterPro" id="IPR036388">
    <property type="entry name" value="WH-like_DNA-bd_sf"/>
</dbReference>
<dbReference type="InterPro" id="IPR039425">
    <property type="entry name" value="RNA_pol_sigma-70-like"/>
</dbReference>
<dbReference type="SUPFAM" id="SSF88659">
    <property type="entry name" value="Sigma3 and sigma4 domains of RNA polymerase sigma factors"/>
    <property type="match status" value="1"/>
</dbReference>
<organism evidence="7 8">
    <name type="scientific">Chitinophaga caseinilytica</name>
    <dbReference type="NCBI Taxonomy" id="2267521"/>
    <lineage>
        <taxon>Bacteria</taxon>
        <taxon>Pseudomonadati</taxon>
        <taxon>Bacteroidota</taxon>
        <taxon>Chitinophagia</taxon>
        <taxon>Chitinophagales</taxon>
        <taxon>Chitinophagaceae</taxon>
        <taxon>Chitinophaga</taxon>
    </lineage>
</organism>
<keyword evidence="2" id="KW-0805">Transcription regulation</keyword>
<dbReference type="SUPFAM" id="SSF88946">
    <property type="entry name" value="Sigma2 domain of RNA polymerase sigma factors"/>
    <property type="match status" value="1"/>
</dbReference>
<dbReference type="RefSeq" id="WP_341842201.1">
    <property type="nucleotide sequence ID" value="NZ_CP149792.1"/>
</dbReference>
<dbReference type="InterPro" id="IPR013249">
    <property type="entry name" value="RNA_pol_sigma70_r4_t2"/>
</dbReference>
<dbReference type="Pfam" id="PF04542">
    <property type="entry name" value="Sigma70_r2"/>
    <property type="match status" value="1"/>
</dbReference>
<dbReference type="NCBIfam" id="TIGR02985">
    <property type="entry name" value="Sig70_bacteroi1"/>
    <property type="match status" value="1"/>
</dbReference>
<keyword evidence="3" id="KW-0731">Sigma factor</keyword>